<reference evidence="2 3" key="1">
    <citation type="journal article" date="2017" name="Nat. Commun.">
        <title>Genome assembly with in vitro proximity ligation data and whole-genome triplication in lettuce.</title>
        <authorList>
            <person name="Reyes-Chin-Wo S."/>
            <person name="Wang Z."/>
            <person name="Yang X."/>
            <person name="Kozik A."/>
            <person name="Arikit S."/>
            <person name="Song C."/>
            <person name="Xia L."/>
            <person name="Froenicke L."/>
            <person name="Lavelle D.O."/>
            <person name="Truco M.J."/>
            <person name="Xia R."/>
            <person name="Zhu S."/>
            <person name="Xu C."/>
            <person name="Xu H."/>
            <person name="Xu X."/>
            <person name="Cox K."/>
            <person name="Korf I."/>
            <person name="Meyers B.C."/>
            <person name="Michelmore R.W."/>
        </authorList>
    </citation>
    <scope>NUCLEOTIDE SEQUENCE [LARGE SCALE GENOMIC DNA]</scope>
    <source>
        <strain evidence="3">cv. Salinas</strain>
        <tissue evidence="2">Seedlings</tissue>
    </source>
</reference>
<keyword evidence="1" id="KW-1133">Transmembrane helix</keyword>
<evidence type="ECO:0000313" key="2">
    <source>
        <dbReference type="EMBL" id="KAJ0202449.1"/>
    </source>
</evidence>
<evidence type="ECO:0000256" key="1">
    <source>
        <dbReference type="SAM" id="Phobius"/>
    </source>
</evidence>
<keyword evidence="3" id="KW-1185">Reference proteome</keyword>
<protein>
    <submittedName>
        <fullName evidence="2">Uncharacterized protein</fullName>
    </submittedName>
</protein>
<evidence type="ECO:0000313" key="3">
    <source>
        <dbReference type="Proteomes" id="UP000235145"/>
    </source>
</evidence>
<organism evidence="2 3">
    <name type="scientific">Lactuca sativa</name>
    <name type="common">Garden lettuce</name>
    <dbReference type="NCBI Taxonomy" id="4236"/>
    <lineage>
        <taxon>Eukaryota</taxon>
        <taxon>Viridiplantae</taxon>
        <taxon>Streptophyta</taxon>
        <taxon>Embryophyta</taxon>
        <taxon>Tracheophyta</taxon>
        <taxon>Spermatophyta</taxon>
        <taxon>Magnoliopsida</taxon>
        <taxon>eudicotyledons</taxon>
        <taxon>Gunneridae</taxon>
        <taxon>Pentapetalae</taxon>
        <taxon>asterids</taxon>
        <taxon>campanulids</taxon>
        <taxon>Asterales</taxon>
        <taxon>Asteraceae</taxon>
        <taxon>Cichorioideae</taxon>
        <taxon>Cichorieae</taxon>
        <taxon>Lactucinae</taxon>
        <taxon>Lactuca</taxon>
    </lineage>
</organism>
<dbReference type="Proteomes" id="UP000235145">
    <property type="component" value="Unassembled WGS sequence"/>
</dbReference>
<keyword evidence="1" id="KW-0472">Membrane</keyword>
<proteinExistence type="predicted"/>
<sequence>MLNHRCVAKVLDEIIQFYFILLFYYFLSILVLSTITSNLLSTVSVGVFFLMRLHLKSIHIPTSLPFYAIFSFIDFSLTNDFFQFDNND</sequence>
<dbReference type="EMBL" id="NBSK02000006">
    <property type="protein sequence ID" value="KAJ0202449.1"/>
    <property type="molecule type" value="Genomic_DNA"/>
</dbReference>
<keyword evidence="1" id="KW-0812">Transmembrane</keyword>
<accession>A0A9R1X881</accession>
<feature type="transmembrane region" description="Helical" evidence="1">
    <location>
        <begin position="17"/>
        <end position="50"/>
    </location>
</feature>
<dbReference type="AlphaFoldDB" id="A0A9R1X881"/>
<name>A0A9R1X881_LACSA</name>
<gene>
    <name evidence="2" type="ORF">LSAT_V11C600318400</name>
</gene>
<comment type="caution">
    <text evidence="2">The sequence shown here is derived from an EMBL/GenBank/DDBJ whole genome shotgun (WGS) entry which is preliminary data.</text>
</comment>